<organism evidence="1">
    <name type="scientific">Micromonospora sp. CCTCC AA 2012012</name>
    <dbReference type="NCBI Taxonomy" id="3111921"/>
    <lineage>
        <taxon>Bacteria</taxon>
        <taxon>Bacillati</taxon>
        <taxon>Actinomycetota</taxon>
        <taxon>Actinomycetes</taxon>
        <taxon>Micromonosporales</taxon>
        <taxon>Micromonosporaceae</taxon>
        <taxon>Micromonospora</taxon>
    </lineage>
</organism>
<dbReference type="AlphaFoldDB" id="A0AAU7M0K2"/>
<evidence type="ECO:0008006" key="3">
    <source>
        <dbReference type="Google" id="ProtNLM"/>
    </source>
</evidence>
<reference evidence="1" key="1">
    <citation type="submission" date="2024-01" db="EMBL/GenBank/DDBJ databases">
        <title>The genome sequence of Micromonospora mangrovi CCTCC AA 2012012.</title>
        <authorList>
            <person name="Gao J."/>
        </authorList>
    </citation>
    <scope>NUCLEOTIDE SEQUENCE</scope>
    <source>
        <strain evidence="1">CCTCC AA 2012012</strain>
    </source>
</reference>
<evidence type="ECO:0000313" key="2">
    <source>
        <dbReference type="EMBL" id="XCH71702.1"/>
    </source>
</evidence>
<dbReference type="RefSeq" id="WP_350930553.1">
    <property type="nucleotide sequence ID" value="NZ_CP157762.1"/>
</dbReference>
<protein>
    <recommendedName>
        <fullName evidence="3">DUF2092 domain-containing protein</fullName>
    </recommendedName>
</protein>
<dbReference type="EMBL" id="CP157762">
    <property type="protein sequence ID" value="XBP91004.1"/>
    <property type="molecule type" value="Genomic_DNA"/>
</dbReference>
<name>A0AAU7M0K2_9ACTN</name>
<dbReference type="EMBL" id="CP159342">
    <property type="protein sequence ID" value="XCH71702.1"/>
    <property type="molecule type" value="Genomic_DNA"/>
</dbReference>
<accession>A0AAU7M0K2</accession>
<reference evidence="2" key="2">
    <citation type="submission" date="2024-06" db="EMBL/GenBank/DDBJ databases">
        <title>Micromonospora mangrovi CCTCC AA 2012012 genome sequences.</title>
        <authorList>
            <person name="Gao J."/>
        </authorList>
    </citation>
    <scope>NUCLEOTIDE SEQUENCE</scope>
    <source>
        <strain evidence="2">CCTCC AA 2012012</strain>
    </source>
</reference>
<evidence type="ECO:0000313" key="1">
    <source>
        <dbReference type="EMBL" id="XBP91004.1"/>
    </source>
</evidence>
<sequence length="285" mass="31114">MGALVALLVLVGAAVVAVSTAWKPESREQVAARLTDTGRRLKEAGTARVAFTSEMKPQLGGRKVTLQGTSLVKFGDRPSWETTYAQIAATGHPTLQAKGVHLDDDTYYTSPSIVAEDGRPWFDSHTLADWGSGFSDPDTGVADLMIWQRFLDDVSEGIAANGETDKLPDLKGAPHEYQFRCTPGSDVFCPPPFRTSLDLVFNRVVPPLFSVWIDDAGRLRKLEVETSVLYVDDGRGSDDGFTHPQDEWEIRTSFTLDQFGTPVTVTAPPADQITQSREVKLKASA</sequence>
<gene>
    <name evidence="2" type="ORF">ABUL08_15115</name>
    <name evidence="1" type="ORF">VK199_15050</name>
</gene>
<proteinExistence type="predicted"/>